<gene>
    <name evidence="1" type="ORF">DEBURN_LOCUS8180</name>
</gene>
<accession>A0A9N9G1J2</accession>
<reference evidence="1" key="1">
    <citation type="submission" date="2021-06" db="EMBL/GenBank/DDBJ databases">
        <authorList>
            <person name="Kallberg Y."/>
            <person name="Tangrot J."/>
            <person name="Rosling A."/>
        </authorList>
    </citation>
    <scope>NUCLEOTIDE SEQUENCE</scope>
    <source>
        <strain evidence="1">AZ414A</strain>
    </source>
</reference>
<evidence type="ECO:0000313" key="1">
    <source>
        <dbReference type="EMBL" id="CAG8573009.1"/>
    </source>
</evidence>
<name>A0A9N9G1J2_9GLOM</name>
<protein>
    <submittedName>
        <fullName evidence="1">1874_t:CDS:1</fullName>
    </submittedName>
</protein>
<dbReference type="Proteomes" id="UP000789706">
    <property type="component" value="Unassembled WGS sequence"/>
</dbReference>
<evidence type="ECO:0000313" key="2">
    <source>
        <dbReference type="Proteomes" id="UP000789706"/>
    </source>
</evidence>
<dbReference type="AlphaFoldDB" id="A0A9N9G1J2"/>
<organism evidence="1 2">
    <name type="scientific">Diversispora eburnea</name>
    <dbReference type="NCBI Taxonomy" id="1213867"/>
    <lineage>
        <taxon>Eukaryota</taxon>
        <taxon>Fungi</taxon>
        <taxon>Fungi incertae sedis</taxon>
        <taxon>Mucoromycota</taxon>
        <taxon>Glomeromycotina</taxon>
        <taxon>Glomeromycetes</taxon>
        <taxon>Diversisporales</taxon>
        <taxon>Diversisporaceae</taxon>
        <taxon>Diversispora</taxon>
    </lineage>
</organism>
<proteinExistence type="predicted"/>
<dbReference type="EMBL" id="CAJVPK010001137">
    <property type="protein sequence ID" value="CAG8573009.1"/>
    <property type="molecule type" value="Genomic_DNA"/>
</dbReference>
<sequence>MTKQTSIVISSFKNSSLSNLSSPLGVSEVSLGSDVLPDCIVSRVVRRSAQLKFEFRLILALSAVAVNGGTITKCILQTHPSLCFNPEMKQKNKIKPRANCWMSSLLQISN</sequence>
<keyword evidence="2" id="KW-1185">Reference proteome</keyword>
<comment type="caution">
    <text evidence="1">The sequence shown here is derived from an EMBL/GenBank/DDBJ whole genome shotgun (WGS) entry which is preliminary data.</text>
</comment>